<dbReference type="PANTHER" id="PTHR37423">
    <property type="entry name" value="SOLUBLE LYTIC MUREIN TRANSGLYCOSYLASE-RELATED"/>
    <property type="match status" value="1"/>
</dbReference>
<reference evidence="6 7" key="1">
    <citation type="submission" date="2016-10" db="EMBL/GenBank/DDBJ databases">
        <authorList>
            <person name="Varghese N."/>
            <person name="Submissions S."/>
        </authorList>
    </citation>
    <scope>NUCLEOTIDE SEQUENCE [LARGE SCALE GENOMIC DNA]</scope>
    <source>
        <strain evidence="6 7">DSM 22022</strain>
    </source>
</reference>
<dbReference type="InterPro" id="IPR012289">
    <property type="entry name" value="Lytic_TGlycosylase_superhlx_L"/>
</dbReference>
<keyword evidence="7" id="KW-1185">Reference proteome</keyword>
<dbReference type="EMBL" id="FMUQ01000019">
    <property type="protein sequence ID" value="SCY24558.1"/>
    <property type="molecule type" value="Genomic_DNA"/>
</dbReference>
<feature type="domain" description="Lytic transglycosylase superhelical linker" evidence="5">
    <location>
        <begin position="466"/>
        <end position="530"/>
    </location>
</feature>
<dbReference type="SUPFAM" id="SSF53955">
    <property type="entry name" value="Lysozyme-like"/>
    <property type="match status" value="1"/>
</dbReference>
<dbReference type="Pfam" id="PF14718">
    <property type="entry name" value="SLT_L"/>
    <property type="match status" value="1"/>
</dbReference>
<evidence type="ECO:0000313" key="6">
    <source>
        <dbReference type="EMBL" id="SCY24558.1"/>
    </source>
</evidence>
<evidence type="ECO:0000259" key="4">
    <source>
        <dbReference type="Pfam" id="PF01464"/>
    </source>
</evidence>
<evidence type="ECO:0000313" key="7">
    <source>
        <dbReference type="Proteomes" id="UP000199588"/>
    </source>
</evidence>
<accession>A0A1G5EDK1</accession>
<sequence>MNFSRYALALFSFGAVMPVIAAEQSLSQQREIYQKINQLLSISQSENTQNIAKALLDEMKDYPLYPYAEYKLISSNLANTDFAQIEAYLQRRKDFPLAKNLTKQWVIQHQSNQDWQGILANQDKLPKDIVSQCALLQAKSPISPVIDTNNQNALKSAVNSAQILTEKAEHPLPQAELEKLWLTGNSLPKACDPILNQWNQTGGLTADLIRRRAVLALEQGNSGLLTHLSAQTQDTGLQNWLKTLAAIQKAPQKLKDPANPFNPDKLEPNTQNKRIAKALFPSFVRTIKDNEVGDPQRLLAQFDGWAKRFNLTAEETTDWEIAVISQLFDSPNTLLQQWRDTELKNLKADKLTERRIRMAIRNKEDIKPWLTLLSDKAKNADEWKYWTAKTLQRSTDKAEQNQANALLSSLLNQRGFYPMLATQELGRTYQINLRNEENLAKPTASSKPENPAPAKPSAQELTAQKYAAELSRIEELRILADTNNMNTEWRSLFARANFDEQIALTEYARDKQWFDLQVEGTILAKAWNHISLRLPNAYPQWFDLLLKNKKIDRTFAMAIARQESAWKPYVTSSADARGLMQLLPSTAKLTAQKAGLPYSNANQLYDPFNNIMLGTAHLQELQDKYGNNRILISAAYNAGGSRVDQWLAKSAGKLTMAEFVASIPFYETRGYVQNVLAYDAYYQLLQNKKAQIFANEEYNRLY</sequence>
<dbReference type="InterPro" id="IPR023346">
    <property type="entry name" value="Lysozyme-like_dom_sf"/>
</dbReference>
<comment type="similarity">
    <text evidence="1">Belongs to the transglycosylase Slt family.</text>
</comment>
<gene>
    <name evidence="6" type="ORF">SAMN02910354_01984</name>
</gene>
<feature type="signal peptide" evidence="3">
    <location>
        <begin position="1"/>
        <end position="21"/>
    </location>
</feature>
<comment type="caution">
    <text evidence="6">The sequence shown here is derived from an EMBL/GenBank/DDBJ whole genome shotgun (WGS) entry which is preliminary data.</text>
</comment>
<dbReference type="InterPro" id="IPR037061">
    <property type="entry name" value="Lytic_TGlycoase_superhlx_L_sf"/>
</dbReference>
<dbReference type="Gene3D" id="1.25.20.10">
    <property type="entry name" value="Bacterial muramidases"/>
    <property type="match status" value="1"/>
</dbReference>
<dbReference type="Proteomes" id="UP000199588">
    <property type="component" value="Unassembled WGS sequence"/>
</dbReference>
<dbReference type="InterPro" id="IPR008939">
    <property type="entry name" value="Lytic_TGlycosylase_superhlx_U"/>
</dbReference>
<protein>
    <submittedName>
        <fullName evidence="6">Soluble lytic murein transglycosylase</fullName>
    </submittedName>
</protein>
<dbReference type="PANTHER" id="PTHR37423:SF5">
    <property type="entry name" value="SOLUBLE LYTIC MUREIN TRANSGLYCOSYLASE"/>
    <property type="match status" value="1"/>
</dbReference>
<feature type="chain" id="PRO_5046922645" evidence="3">
    <location>
        <begin position="22"/>
        <end position="702"/>
    </location>
</feature>
<dbReference type="InterPro" id="IPR008258">
    <property type="entry name" value="Transglycosylase_SLT_dom_1"/>
</dbReference>
<dbReference type="Pfam" id="PF01464">
    <property type="entry name" value="SLT"/>
    <property type="match status" value="1"/>
</dbReference>
<evidence type="ECO:0000256" key="3">
    <source>
        <dbReference type="SAM" id="SignalP"/>
    </source>
</evidence>
<dbReference type="CDD" id="cd13401">
    <property type="entry name" value="Slt70-like"/>
    <property type="match status" value="1"/>
</dbReference>
<dbReference type="Gene3D" id="1.10.1240.20">
    <property type="entry name" value="Lytic transglycosylase, superhelical linker domain"/>
    <property type="match status" value="1"/>
</dbReference>
<feature type="domain" description="Transglycosylase SLT" evidence="4">
    <location>
        <begin position="547"/>
        <end position="653"/>
    </location>
</feature>
<dbReference type="Pfam" id="PF00760">
    <property type="entry name" value="Cucumo_coat"/>
    <property type="match status" value="1"/>
</dbReference>
<dbReference type="InterPro" id="IPR000189">
    <property type="entry name" value="Transglyc_AS"/>
</dbReference>
<organism evidence="6 7">
    <name type="scientific">Basfia succiniciproducens</name>
    <dbReference type="NCBI Taxonomy" id="653940"/>
    <lineage>
        <taxon>Bacteria</taxon>
        <taxon>Pseudomonadati</taxon>
        <taxon>Pseudomonadota</taxon>
        <taxon>Gammaproteobacteria</taxon>
        <taxon>Pasteurellales</taxon>
        <taxon>Pasteurellaceae</taxon>
        <taxon>Basfia</taxon>
    </lineage>
</organism>
<dbReference type="RefSeq" id="WP_090656616.1">
    <property type="nucleotide sequence ID" value="NZ_CP015031.1"/>
</dbReference>
<evidence type="ECO:0000259" key="5">
    <source>
        <dbReference type="Pfam" id="PF14718"/>
    </source>
</evidence>
<name>A0A1G5EDK1_9PAST</name>
<dbReference type="Gene3D" id="1.10.530.10">
    <property type="match status" value="1"/>
</dbReference>
<evidence type="ECO:0000256" key="1">
    <source>
        <dbReference type="ARBA" id="ARBA00007734"/>
    </source>
</evidence>
<evidence type="ECO:0000256" key="2">
    <source>
        <dbReference type="ARBA" id="ARBA00022729"/>
    </source>
</evidence>
<proteinExistence type="inferred from homology"/>
<keyword evidence="2 3" id="KW-0732">Signal</keyword>
<dbReference type="PROSITE" id="PS00922">
    <property type="entry name" value="TRANSGLYCOSYLASE"/>
    <property type="match status" value="1"/>
</dbReference>
<dbReference type="SUPFAM" id="SSF48435">
    <property type="entry name" value="Bacterial muramidases"/>
    <property type="match status" value="1"/>
</dbReference>